<feature type="chain" id="PRO_5002199146" description="Secreted protein" evidence="1">
    <location>
        <begin position="20"/>
        <end position="195"/>
    </location>
</feature>
<evidence type="ECO:0000313" key="3">
    <source>
        <dbReference type="Proteomes" id="UP000053815"/>
    </source>
</evidence>
<reference evidence="2" key="1">
    <citation type="submission" date="2014-09" db="EMBL/GenBank/DDBJ databases">
        <title>Draft genome sequence of an oleaginous Mucoromycotina fungus Mucor ambiguus NBRC6742.</title>
        <authorList>
            <person name="Takeda I."/>
            <person name="Yamane N."/>
            <person name="Morita T."/>
            <person name="Tamano K."/>
            <person name="Machida M."/>
            <person name="Baker S."/>
            <person name="Koike H."/>
        </authorList>
    </citation>
    <scope>NUCLEOTIDE SEQUENCE</scope>
    <source>
        <strain evidence="2">NBRC 6742</strain>
    </source>
</reference>
<dbReference type="OrthoDB" id="2266604at2759"/>
<dbReference type="STRING" id="91626.A0A0C9M0W8"/>
<feature type="signal peptide" evidence="1">
    <location>
        <begin position="1"/>
        <end position="19"/>
    </location>
</feature>
<dbReference type="AlphaFoldDB" id="A0A0C9M0W8"/>
<evidence type="ECO:0000313" key="2">
    <source>
        <dbReference type="EMBL" id="GAN01856.1"/>
    </source>
</evidence>
<evidence type="ECO:0000256" key="1">
    <source>
        <dbReference type="SAM" id="SignalP"/>
    </source>
</evidence>
<keyword evidence="1" id="KW-0732">Signal</keyword>
<accession>A0A0C9M0W8</accession>
<dbReference type="Proteomes" id="UP000053815">
    <property type="component" value="Unassembled WGS sequence"/>
</dbReference>
<evidence type="ECO:0008006" key="4">
    <source>
        <dbReference type="Google" id="ProtNLM"/>
    </source>
</evidence>
<gene>
    <name evidence="2" type="ORF">MAM1_0013d01291</name>
</gene>
<sequence length="195" mass="20228">MLKSIVLLSTLALSAVVNAQVQSPNYQYNVTSPSPNSPYVASQILPCIYDIADNTTADNLQLSISLVGTNSSVQLTPSADISQGFSYQKQIGGATVYEHQFNYNIPSNTTAGAYQVVFLDNISQTNVSIPITISAAPVTPTSSAAVPSGSTGTTAATTSAPASIFNKDSSAANAGIQISKFLLVSSLLVVAYVQL</sequence>
<protein>
    <recommendedName>
        <fullName evidence="4">Secreted protein</fullName>
    </recommendedName>
</protein>
<proteinExistence type="predicted"/>
<dbReference type="EMBL" id="DF836302">
    <property type="protein sequence ID" value="GAN01856.1"/>
    <property type="molecule type" value="Genomic_DNA"/>
</dbReference>
<organism evidence="2">
    <name type="scientific">Mucor ambiguus</name>
    <dbReference type="NCBI Taxonomy" id="91626"/>
    <lineage>
        <taxon>Eukaryota</taxon>
        <taxon>Fungi</taxon>
        <taxon>Fungi incertae sedis</taxon>
        <taxon>Mucoromycota</taxon>
        <taxon>Mucoromycotina</taxon>
        <taxon>Mucoromycetes</taxon>
        <taxon>Mucorales</taxon>
        <taxon>Mucorineae</taxon>
        <taxon>Mucoraceae</taxon>
        <taxon>Mucor</taxon>
    </lineage>
</organism>
<keyword evidence="3" id="KW-1185">Reference proteome</keyword>
<name>A0A0C9M0W8_9FUNG</name>